<dbReference type="Proteomes" id="UP000004968">
    <property type="component" value="Unassembled WGS sequence"/>
</dbReference>
<accession>D3AID9</accession>
<dbReference type="AlphaFoldDB" id="D3AID9"/>
<name>D3AID9_9FIRM</name>
<evidence type="ECO:0000313" key="1">
    <source>
        <dbReference type="EMBL" id="EFC98419.1"/>
    </source>
</evidence>
<dbReference type="HOGENOM" id="CLU_3080667_0_0_9"/>
<organism evidence="1 2">
    <name type="scientific">Hungatella hathewayi DSM 13479</name>
    <dbReference type="NCBI Taxonomy" id="566550"/>
    <lineage>
        <taxon>Bacteria</taxon>
        <taxon>Bacillati</taxon>
        <taxon>Bacillota</taxon>
        <taxon>Clostridia</taxon>
        <taxon>Lachnospirales</taxon>
        <taxon>Lachnospiraceae</taxon>
        <taxon>Hungatella</taxon>
    </lineage>
</organism>
<proteinExistence type="predicted"/>
<comment type="caution">
    <text evidence="1">The sequence shown here is derived from an EMBL/GenBank/DDBJ whole genome shotgun (WGS) entry which is preliminary data.</text>
</comment>
<gene>
    <name evidence="1" type="ORF">CLOSTHATH_03379</name>
</gene>
<evidence type="ECO:0000313" key="2">
    <source>
        <dbReference type="Proteomes" id="UP000004968"/>
    </source>
</evidence>
<dbReference type="EMBL" id="ACIO01000278">
    <property type="protein sequence ID" value="EFC98419.1"/>
    <property type="molecule type" value="Genomic_DNA"/>
</dbReference>
<sequence>MIIVKEQGIWYYKDGCCQNGKRFAFRQNEYILRTSRISGGDTYVENKNERKK</sequence>
<protein>
    <submittedName>
        <fullName evidence="1">Uncharacterized protein</fullName>
    </submittedName>
</protein>
<reference evidence="1 2" key="1">
    <citation type="submission" date="2010-01" db="EMBL/GenBank/DDBJ databases">
        <authorList>
            <person name="Weinstock G."/>
            <person name="Sodergren E."/>
            <person name="Clifton S."/>
            <person name="Fulton L."/>
            <person name="Fulton B."/>
            <person name="Courtney L."/>
            <person name="Fronick C."/>
            <person name="Harrison M."/>
            <person name="Strong C."/>
            <person name="Farmer C."/>
            <person name="Delahaunty K."/>
            <person name="Markovic C."/>
            <person name="Hall O."/>
            <person name="Minx P."/>
            <person name="Tomlinson C."/>
            <person name="Mitreva M."/>
            <person name="Nelson J."/>
            <person name="Hou S."/>
            <person name="Wollam A."/>
            <person name="Pepin K.H."/>
            <person name="Johnson M."/>
            <person name="Bhonagiri V."/>
            <person name="Nash W.E."/>
            <person name="Warren W."/>
            <person name="Chinwalla A."/>
            <person name="Mardis E.R."/>
            <person name="Wilson R.K."/>
        </authorList>
    </citation>
    <scope>NUCLEOTIDE SEQUENCE [LARGE SCALE GENOMIC DNA]</scope>
    <source>
        <strain evidence="1 2">DSM 13479</strain>
    </source>
</reference>